<feature type="domain" description="DUF4174" evidence="2">
    <location>
        <begin position="76"/>
        <end position="117"/>
    </location>
</feature>
<evidence type="ECO:0000313" key="3">
    <source>
        <dbReference type="EMBL" id="MBB4658474.1"/>
    </source>
</evidence>
<reference evidence="3 4" key="1">
    <citation type="submission" date="2020-08" db="EMBL/GenBank/DDBJ databases">
        <title>Genomic Encyclopedia of Type Strains, Phase IV (KMG-IV): sequencing the most valuable type-strain genomes for metagenomic binning, comparative biology and taxonomic classification.</title>
        <authorList>
            <person name="Goeker M."/>
        </authorList>
    </citation>
    <scope>NUCLEOTIDE SEQUENCE [LARGE SCALE GENOMIC DNA]</scope>
    <source>
        <strain evidence="3 4">DSM 102850</strain>
    </source>
</reference>
<dbReference type="RefSeq" id="WP_183816326.1">
    <property type="nucleotide sequence ID" value="NZ_JACHOB010000001.1"/>
</dbReference>
<keyword evidence="4" id="KW-1185">Reference proteome</keyword>
<dbReference type="AlphaFoldDB" id="A0A840I2L8"/>
<dbReference type="InterPro" id="IPR025232">
    <property type="entry name" value="DUF4174"/>
</dbReference>
<name>A0A840I2L8_9PROT</name>
<dbReference type="Pfam" id="PF13778">
    <property type="entry name" value="DUF4174"/>
    <property type="match status" value="1"/>
</dbReference>
<organism evidence="3 4">
    <name type="scientific">Parvularcula dongshanensis</name>
    <dbReference type="NCBI Taxonomy" id="1173995"/>
    <lineage>
        <taxon>Bacteria</taxon>
        <taxon>Pseudomonadati</taxon>
        <taxon>Pseudomonadota</taxon>
        <taxon>Alphaproteobacteria</taxon>
        <taxon>Parvularculales</taxon>
        <taxon>Parvularculaceae</taxon>
        <taxon>Parvularcula</taxon>
    </lineage>
</organism>
<keyword evidence="1" id="KW-0732">Signal</keyword>
<evidence type="ECO:0000256" key="1">
    <source>
        <dbReference type="ARBA" id="ARBA00022729"/>
    </source>
</evidence>
<evidence type="ECO:0000259" key="2">
    <source>
        <dbReference type="Pfam" id="PF13778"/>
    </source>
</evidence>
<comment type="caution">
    <text evidence="3">The sequence shown here is derived from an EMBL/GenBank/DDBJ whole genome shotgun (WGS) entry which is preliminary data.</text>
</comment>
<proteinExistence type="predicted"/>
<accession>A0A840I2L8</accession>
<evidence type="ECO:0000313" key="4">
    <source>
        <dbReference type="Proteomes" id="UP000563524"/>
    </source>
</evidence>
<dbReference type="Proteomes" id="UP000563524">
    <property type="component" value="Unassembled WGS sequence"/>
</dbReference>
<gene>
    <name evidence="3" type="ORF">GGQ59_000974</name>
</gene>
<dbReference type="EMBL" id="JACHOB010000001">
    <property type="protein sequence ID" value="MBB4658474.1"/>
    <property type="molecule type" value="Genomic_DNA"/>
</dbReference>
<protein>
    <recommendedName>
        <fullName evidence="2">DUF4174 domain-containing protein</fullName>
    </recommendedName>
</protein>
<sequence>MIPTILALFPIFAAAEVEPDLEQFRWSARPVLVFAGDEGEADRQRDVFEADGEALTERDVVVIVGDAGTGLASRYRPDGFTVILVGKDGGEKLRTHDVLTIERLCETIDAMPMRASEMRE</sequence>